<dbReference type="AlphaFoldDB" id="M0QQD2"/>
<accession>M0QQD2</accession>
<proteinExistence type="predicted"/>
<dbReference type="eggNOG" id="ENOG5031VY7">
    <property type="taxonomic scope" value="Bacteria"/>
</dbReference>
<dbReference type="EMBL" id="BANX01000035">
    <property type="protein sequence ID" value="GAC70451.1"/>
    <property type="molecule type" value="Genomic_DNA"/>
</dbReference>
<dbReference type="Proteomes" id="UP000011666">
    <property type="component" value="Unassembled WGS sequence"/>
</dbReference>
<gene>
    <name evidence="1" type="ORF">GS4_35_00270</name>
</gene>
<dbReference type="InterPro" id="IPR036291">
    <property type="entry name" value="NAD(P)-bd_dom_sf"/>
</dbReference>
<organism evidence="1 2">
    <name type="scientific">Gordonia soli NBRC 108243</name>
    <dbReference type="NCBI Taxonomy" id="1223545"/>
    <lineage>
        <taxon>Bacteria</taxon>
        <taxon>Bacillati</taxon>
        <taxon>Actinomycetota</taxon>
        <taxon>Actinomycetes</taxon>
        <taxon>Mycobacteriales</taxon>
        <taxon>Gordoniaceae</taxon>
        <taxon>Gordonia</taxon>
    </lineage>
</organism>
<dbReference type="STRING" id="1223545.GS4_35_00270"/>
<evidence type="ECO:0000313" key="2">
    <source>
        <dbReference type="Proteomes" id="UP000011666"/>
    </source>
</evidence>
<protein>
    <submittedName>
        <fullName evidence="1">Uncharacterized protein</fullName>
    </submittedName>
</protein>
<dbReference type="RefSeq" id="WP_007624499.1">
    <property type="nucleotide sequence ID" value="NZ_BANX01000035.1"/>
</dbReference>
<dbReference type="SUPFAM" id="SSF51735">
    <property type="entry name" value="NAD(P)-binding Rossmann-fold domains"/>
    <property type="match status" value="1"/>
</dbReference>
<comment type="caution">
    <text evidence="1">The sequence shown here is derived from an EMBL/GenBank/DDBJ whole genome shotgun (WGS) entry which is preliminary data.</text>
</comment>
<name>M0QQD2_9ACTN</name>
<sequence length="105" mass="11055">MRLHHHSSTPTTTEVPLVVLDDDSAVRAIAQQMFADGSPMGIVGRSYADVVPFMLGNNGRVVALIADVDDPDQLAGAIRTVESRLGTVGSIIRFSADLPSTSHAA</sequence>
<reference evidence="1 2" key="1">
    <citation type="submission" date="2013-01" db="EMBL/GenBank/DDBJ databases">
        <title>Whole genome shotgun sequence of Gordonia soli NBRC 108243.</title>
        <authorList>
            <person name="Isaki-Nakamura S."/>
            <person name="Hosoyama A."/>
            <person name="Tsuchikane K."/>
            <person name="Ando Y."/>
            <person name="Baba S."/>
            <person name="Ohji S."/>
            <person name="Hamada M."/>
            <person name="Tamura T."/>
            <person name="Yamazoe A."/>
            <person name="Yamazaki S."/>
            <person name="Fujita N."/>
        </authorList>
    </citation>
    <scope>NUCLEOTIDE SEQUENCE [LARGE SCALE GENOMIC DNA]</scope>
    <source>
        <strain evidence="1 2">NBRC 108243</strain>
    </source>
</reference>
<keyword evidence="2" id="KW-1185">Reference proteome</keyword>
<dbReference type="OrthoDB" id="4377272at2"/>
<evidence type="ECO:0000313" key="1">
    <source>
        <dbReference type="EMBL" id="GAC70451.1"/>
    </source>
</evidence>